<name>A0A1K2HKE7_9NEIS</name>
<accession>A0A1K2HKE7</accession>
<feature type="transmembrane region" description="Helical" evidence="1">
    <location>
        <begin position="12"/>
        <end position="33"/>
    </location>
</feature>
<feature type="transmembrane region" description="Helical" evidence="1">
    <location>
        <begin position="63"/>
        <end position="82"/>
    </location>
</feature>
<dbReference type="Proteomes" id="UP000186513">
    <property type="component" value="Unassembled WGS sequence"/>
</dbReference>
<sequence length="117" mass="13232">MNVAALIRLSRNGTVAGMLALLALCLLWEAWLAPLRPGSLLWIKALPLLLPLPGVLRGKRYTYQWLSMYILLWFIEGVMRGWSDVGTIRYLALVEVALSVWIFVCTVLYSRLTRSPA</sequence>
<reference evidence="2 3" key="1">
    <citation type="submission" date="2016-11" db="EMBL/GenBank/DDBJ databases">
        <authorList>
            <person name="Jaros S."/>
            <person name="Januszkiewicz K."/>
            <person name="Wedrychowicz H."/>
        </authorList>
    </citation>
    <scope>NUCLEOTIDE SEQUENCE [LARGE SCALE GENOMIC DNA]</scope>
    <source>
        <strain evidence="2 3">DSM 18899</strain>
    </source>
</reference>
<dbReference type="RefSeq" id="WP_072428808.1">
    <property type="nucleotide sequence ID" value="NZ_FPKR01000008.1"/>
</dbReference>
<keyword evidence="1" id="KW-0472">Membrane</keyword>
<evidence type="ECO:0000313" key="3">
    <source>
        <dbReference type="Proteomes" id="UP000186513"/>
    </source>
</evidence>
<organism evidence="2 3">
    <name type="scientific">Chitinimonas taiwanensis DSM 18899</name>
    <dbReference type="NCBI Taxonomy" id="1121279"/>
    <lineage>
        <taxon>Bacteria</taxon>
        <taxon>Pseudomonadati</taxon>
        <taxon>Pseudomonadota</taxon>
        <taxon>Betaproteobacteria</taxon>
        <taxon>Neisseriales</taxon>
        <taxon>Chitinibacteraceae</taxon>
        <taxon>Chitinimonas</taxon>
    </lineage>
</organism>
<dbReference type="EMBL" id="FPKR01000008">
    <property type="protein sequence ID" value="SFZ77255.1"/>
    <property type="molecule type" value="Genomic_DNA"/>
</dbReference>
<gene>
    <name evidence="2" type="ORF">SAMN02745887_02300</name>
</gene>
<dbReference type="InterPro" id="IPR018643">
    <property type="entry name" value="DUF2069_membrane"/>
</dbReference>
<keyword evidence="3" id="KW-1185">Reference proteome</keyword>
<proteinExistence type="predicted"/>
<feature type="transmembrane region" description="Helical" evidence="1">
    <location>
        <begin position="88"/>
        <end position="109"/>
    </location>
</feature>
<evidence type="ECO:0000256" key="1">
    <source>
        <dbReference type="SAM" id="Phobius"/>
    </source>
</evidence>
<keyword evidence="1" id="KW-0812">Transmembrane</keyword>
<protein>
    <submittedName>
        <fullName evidence="2">Uncharacterized membrane protein</fullName>
    </submittedName>
</protein>
<dbReference type="STRING" id="1121279.SAMN02745887_02300"/>
<dbReference type="Pfam" id="PF09842">
    <property type="entry name" value="DUF2069"/>
    <property type="match status" value="1"/>
</dbReference>
<dbReference type="OrthoDB" id="9181360at2"/>
<keyword evidence="1" id="KW-1133">Transmembrane helix</keyword>
<dbReference type="AlphaFoldDB" id="A0A1K2HKE7"/>
<evidence type="ECO:0000313" key="2">
    <source>
        <dbReference type="EMBL" id="SFZ77255.1"/>
    </source>
</evidence>